<evidence type="ECO:0000256" key="7">
    <source>
        <dbReference type="ARBA" id="ARBA00023134"/>
    </source>
</evidence>
<gene>
    <name evidence="11" type="primary">purA_2</name>
    <name evidence="8" type="synonym">purA</name>
    <name evidence="11" type="ORF">BGE01nite_29740</name>
</gene>
<dbReference type="NCBIfam" id="TIGR00184">
    <property type="entry name" value="purA"/>
    <property type="match status" value="1"/>
</dbReference>
<feature type="binding site" evidence="8">
    <location>
        <begin position="336"/>
        <end position="338"/>
    </location>
    <ligand>
        <name>GTP</name>
        <dbReference type="ChEBI" id="CHEBI:37565"/>
    </ligand>
</feature>
<dbReference type="Pfam" id="PF00709">
    <property type="entry name" value="Adenylsucc_synt"/>
    <property type="match status" value="1"/>
</dbReference>
<keyword evidence="4 8" id="KW-0547">Nucleotide-binding</keyword>
<evidence type="ECO:0000256" key="2">
    <source>
        <dbReference type="ARBA" id="ARBA00022598"/>
    </source>
</evidence>
<dbReference type="NCBIfam" id="NF002223">
    <property type="entry name" value="PRK01117.1"/>
    <property type="match status" value="1"/>
</dbReference>
<feature type="binding site" description="in other chain" evidence="8">
    <location>
        <begin position="13"/>
        <end position="16"/>
    </location>
    <ligand>
        <name>IMP</name>
        <dbReference type="ChEBI" id="CHEBI:58053"/>
        <note>ligand shared between dimeric partners</note>
    </ligand>
</feature>
<evidence type="ECO:0000256" key="6">
    <source>
        <dbReference type="ARBA" id="ARBA00022842"/>
    </source>
</evidence>
<comment type="pathway">
    <text evidence="8 10">Purine metabolism; AMP biosynthesis via de novo pathway; AMP from IMP: step 1/2.</text>
</comment>
<dbReference type="HAMAP" id="MF_00011">
    <property type="entry name" value="Adenylosucc_synth"/>
    <property type="match status" value="1"/>
</dbReference>
<dbReference type="SMART" id="SM00788">
    <property type="entry name" value="Adenylsucc_synt"/>
    <property type="match status" value="1"/>
</dbReference>
<evidence type="ECO:0000313" key="12">
    <source>
        <dbReference type="Proteomes" id="UP000321577"/>
    </source>
</evidence>
<feature type="binding site" description="in other chain" evidence="8">
    <location>
        <begin position="38"/>
        <end position="41"/>
    </location>
    <ligand>
        <name>IMP</name>
        <dbReference type="ChEBI" id="CHEBI:58053"/>
        <note>ligand shared between dimeric partners</note>
    </ligand>
</feature>
<dbReference type="GO" id="GO:0005525">
    <property type="term" value="F:GTP binding"/>
    <property type="evidence" value="ECO:0007669"/>
    <property type="project" value="UniProtKB-UniRule"/>
</dbReference>
<keyword evidence="8" id="KW-0963">Cytoplasm</keyword>
<keyword evidence="5 8" id="KW-0658">Purine biosynthesis</keyword>
<comment type="similarity">
    <text evidence="8 10">Belongs to the adenylosuccinate synthetase family.</text>
</comment>
<evidence type="ECO:0000313" key="11">
    <source>
        <dbReference type="EMBL" id="GEP43683.1"/>
    </source>
</evidence>
<dbReference type="AlphaFoldDB" id="A0A512MAD7"/>
<keyword evidence="2 8" id="KW-0436">Ligase</keyword>
<evidence type="ECO:0000256" key="10">
    <source>
        <dbReference type="RuleBase" id="RU000520"/>
    </source>
</evidence>
<dbReference type="InterPro" id="IPR042109">
    <property type="entry name" value="Adenylosuccinate_synth_dom1"/>
</dbReference>
<evidence type="ECO:0000256" key="4">
    <source>
        <dbReference type="ARBA" id="ARBA00022741"/>
    </source>
</evidence>
<dbReference type="InterPro" id="IPR033128">
    <property type="entry name" value="Adenylosuccin_syn_Lys_AS"/>
</dbReference>
<comment type="catalytic activity">
    <reaction evidence="8 10">
        <text>IMP + L-aspartate + GTP = N(6)-(1,2-dicarboxyethyl)-AMP + GDP + phosphate + 2 H(+)</text>
        <dbReference type="Rhea" id="RHEA:15753"/>
        <dbReference type="ChEBI" id="CHEBI:15378"/>
        <dbReference type="ChEBI" id="CHEBI:29991"/>
        <dbReference type="ChEBI" id="CHEBI:37565"/>
        <dbReference type="ChEBI" id="CHEBI:43474"/>
        <dbReference type="ChEBI" id="CHEBI:57567"/>
        <dbReference type="ChEBI" id="CHEBI:58053"/>
        <dbReference type="ChEBI" id="CHEBI:58189"/>
        <dbReference type="EC" id="6.3.4.4"/>
    </reaction>
</comment>
<feature type="binding site" evidence="8">
    <location>
        <position position="143"/>
    </location>
    <ligand>
        <name>IMP</name>
        <dbReference type="ChEBI" id="CHEBI:58053"/>
        <note>ligand shared between dimeric partners</note>
    </ligand>
</feature>
<dbReference type="RefSeq" id="WP_146851257.1">
    <property type="nucleotide sequence ID" value="NZ_BKAG01000020.1"/>
</dbReference>
<dbReference type="PANTHER" id="PTHR11846:SF0">
    <property type="entry name" value="ADENYLOSUCCINATE SYNTHETASE"/>
    <property type="match status" value="1"/>
</dbReference>
<keyword evidence="6 8" id="KW-0460">Magnesium</keyword>
<dbReference type="GO" id="GO:0005737">
    <property type="term" value="C:cytoplasm"/>
    <property type="evidence" value="ECO:0007669"/>
    <property type="project" value="UniProtKB-SubCell"/>
</dbReference>
<feature type="active site" description="Proton acceptor" evidence="8">
    <location>
        <position position="13"/>
    </location>
</feature>
<dbReference type="GO" id="GO:0046040">
    <property type="term" value="P:IMP metabolic process"/>
    <property type="evidence" value="ECO:0007669"/>
    <property type="project" value="TreeGrafter"/>
</dbReference>
<dbReference type="InterPro" id="IPR018220">
    <property type="entry name" value="Adenylosuccin_syn_GTP-bd"/>
</dbReference>
<proteinExistence type="inferred from homology"/>
<dbReference type="EC" id="6.3.4.4" evidence="8 10"/>
<dbReference type="GO" id="GO:0044208">
    <property type="term" value="P:'de novo' AMP biosynthetic process"/>
    <property type="evidence" value="ECO:0007669"/>
    <property type="project" value="UniProtKB-UniRule"/>
</dbReference>
<dbReference type="CDD" id="cd03108">
    <property type="entry name" value="AdSS"/>
    <property type="match status" value="1"/>
</dbReference>
<comment type="caution">
    <text evidence="11">The sequence shown here is derived from an EMBL/GenBank/DDBJ whole genome shotgun (WGS) entry which is preliminary data.</text>
</comment>
<dbReference type="FunFam" id="1.10.300.10:FF:000001">
    <property type="entry name" value="Adenylosuccinate synthetase"/>
    <property type="match status" value="1"/>
</dbReference>
<reference evidence="11 12" key="1">
    <citation type="submission" date="2019-07" db="EMBL/GenBank/DDBJ databases">
        <title>Whole genome shotgun sequence of Brevifollis gellanilyticus NBRC 108608.</title>
        <authorList>
            <person name="Hosoyama A."/>
            <person name="Uohara A."/>
            <person name="Ohji S."/>
            <person name="Ichikawa N."/>
        </authorList>
    </citation>
    <scope>NUCLEOTIDE SEQUENCE [LARGE SCALE GENOMIC DNA]</scope>
    <source>
        <strain evidence="11 12">NBRC 108608</strain>
    </source>
</reference>
<feature type="binding site" description="in other chain" evidence="8">
    <location>
        <position position="308"/>
    </location>
    <ligand>
        <name>IMP</name>
        <dbReference type="ChEBI" id="CHEBI:58053"/>
        <note>ligand shared between dimeric partners</note>
    </ligand>
</feature>
<sequence>MSNVTVVGTQWGDEGKGKVIDWLATRADIAVRFQGGNNAGHTIAVGDKTYKTALLPSGVVQGKLSIIGNGVVVDPWALLDEMERARSVGLSVTPENLVISEAATVVLPLHRELDLAREARAGDKKIGTTGRGIGPAYEDKAGRRAIRYADLADPSALQDRVERLLAHHNPLRADLGLPTLTPNEVLSPLLEIYPKFAAHIRPVVWRMINEAIASGQRVLFEGAQAAMLDVDHGTYPYTTSSNTVAGQVSAGAGVASTTMGRVLGIVKAYTTRVGSGPFPTELLDETGERLTRGAAGGLGAEYGTNTGRKRRCGWFDAVLVRQAVELSGVTGMVLTKLDVLDGFTTLKICTGYLLDGVKIDYLPARLSDALRLEPIYEECDGWSENTQGIREWDKLPAAAQRYVRRIEKLVGASLYLLGTSPQRDDTIVLRDPFRD</sequence>
<keyword evidence="7 8" id="KW-0342">GTP-binding</keyword>
<dbReference type="OrthoDB" id="9807553at2"/>
<dbReference type="GO" id="GO:0000287">
    <property type="term" value="F:magnesium ion binding"/>
    <property type="evidence" value="ECO:0007669"/>
    <property type="project" value="UniProtKB-UniRule"/>
</dbReference>
<dbReference type="InterPro" id="IPR042111">
    <property type="entry name" value="Adenylosuccinate_synth_dom3"/>
</dbReference>
<evidence type="ECO:0000256" key="8">
    <source>
        <dbReference type="HAMAP-Rule" id="MF_00011"/>
    </source>
</evidence>
<dbReference type="EMBL" id="BKAG01000020">
    <property type="protein sequence ID" value="GEP43683.1"/>
    <property type="molecule type" value="Genomic_DNA"/>
</dbReference>
<dbReference type="InterPro" id="IPR027417">
    <property type="entry name" value="P-loop_NTPase"/>
</dbReference>
<feature type="active site" description="Proton donor" evidence="8">
    <location>
        <position position="41"/>
    </location>
</feature>
<comment type="subunit">
    <text evidence="1 8">Homodimer.</text>
</comment>
<comment type="subcellular location">
    <subcellularLocation>
        <location evidence="8">Cytoplasm</location>
    </subcellularLocation>
</comment>
<evidence type="ECO:0000256" key="1">
    <source>
        <dbReference type="ARBA" id="ARBA00011738"/>
    </source>
</evidence>
<dbReference type="Proteomes" id="UP000321577">
    <property type="component" value="Unassembled WGS sequence"/>
</dbReference>
<keyword evidence="3 8" id="KW-0479">Metal-binding</keyword>
<evidence type="ECO:0000256" key="3">
    <source>
        <dbReference type="ARBA" id="ARBA00022723"/>
    </source>
</evidence>
<feature type="active site" evidence="9">
    <location>
        <position position="140"/>
    </location>
</feature>
<name>A0A512MAD7_9BACT</name>
<feature type="binding site" evidence="8">
    <location>
        <begin position="418"/>
        <end position="420"/>
    </location>
    <ligand>
        <name>GTP</name>
        <dbReference type="ChEBI" id="CHEBI:37565"/>
    </ligand>
</feature>
<organism evidence="11 12">
    <name type="scientific">Brevifollis gellanilyticus</name>
    <dbReference type="NCBI Taxonomy" id="748831"/>
    <lineage>
        <taxon>Bacteria</taxon>
        <taxon>Pseudomonadati</taxon>
        <taxon>Verrucomicrobiota</taxon>
        <taxon>Verrucomicrobiia</taxon>
        <taxon>Verrucomicrobiales</taxon>
        <taxon>Verrucomicrobiaceae</taxon>
    </lineage>
</organism>
<feature type="binding site" description="in other chain" evidence="8">
    <location>
        <position position="129"/>
    </location>
    <ligand>
        <name>IMP</name>
        <dbReference type="ChEBI" id="CHEBI:58053"/>
        <note>ligand shared between dimeric partners</note>
    </ligand>
</feature>
<accession>A0A512MAD7</accession>
<feature type="binding site" evidence="8">
    <location>
        <position position="40"/>
    </location>
    <ligand>
        <name>Mg(2+)</name>
        <dbReference type="ChEBI" id="CHEBI:18420"/>
    </ligand>
</feature>
<feature type="binding site" evidence="8">
    <location>
        <begin position="304"/>
        <end position="310"/>
    </location>
    <ligand>
        <name>substrate</name>
    </ligand>
</feature>
<dbReference type="PROSITE" id="PS00513">
    <property type="entry name" value="ADENYLOSUCCIN_SYN_2"/>
    <property type="match status" value="1"/>
</dbReference>
<comment type="function">
    <text evidence="8">Plays an important role in the de novo pathway of purine nucleotide biosynthesis. Catalyzes the first committed step in the biosynthesis of AMP from IMP.</text>
</comment>
<feature type="binding site" evidence="8">
    <location>
        <position position="310"/>
    </location>
    <ligand>
        <name>GTP</name>
        <dbReference type="ChEBI" id="CHEBI:37565"/>
    </ligand>
</feature>
<dbReference type="Gene3D" id="1.10.300.10">
    <property type="entry name" value="Adenylosuccinate Synthetase, subunit A, domain 2"/>
    <property type="match status" value="1"/>
</dbReference>
<comment type="cofactor">
    <cofactor evidence="8">
        <name>Mg(2+)</name>
        <dbReference type="ChEBI" id="CHEBI:18420"/>
    </cofactor>
    <text evidence="8">Binds 1 Mg(2+) ion per subunit.</text>
</comment>
<dbReference type="InterPro" id="IPR001114">
    <property type="entry name" value="Adenylosuccinate_synthetase"/>
</dbReference>
<feature type="binding site" evidence="8">
    <location>
        <begin position="40"/>
        <end position="42"/>
    </location>
    <ligand>
        <name>GTP</name>
        <dbReference type="ChEBI" id="CHEBI:37565"/>
    </ligand>
</feature>
<dbReference type="GO" id="GO:0004019">
    <property type="term" value="F:adenylosuccinate synthase activity"/>
    <property type="evidence" value="ECO:0007669"/>
    <property type="project" value="UniProtKB-UniRule"/>
</dbReference>
<dbReference type="FunFam" id="3.90.170.10:FF:000001">
    <property type="entry name" value="Adenylosuccinate synthetase"/>
    <property type="match status" value="1"/>
</dbReference>
<dbReference type="SUPFAM" id="SSF52540">
    <property type="entry name" value="P-loop containing nucleoside triphosphate hydrolases"/>
    <property type="match status" value="1"/>
</dbReference>
<dbReference type="Gene3D" id="3.40.440.10">
    <property type="entry name" value="Adenylosuccinate Synthetase, subunit A, domain 1"/>
    <property type="match status" value="1"/>
</dbReference>
<feature type="binding site" description="in other chain" evidence="8">
    <location>
        <position position="224"/>
    </location>
    <ligand>
        <name>IMP</name>
        <dbReference type="ChEBI" id="CHEBI:58053"/>
        <note>ligand shared between dimeric partners</note>
    </ligand>
</feature>
<evidence type="ECO:0000256" key="5">
    <source>
        <dbReference type="ARBA" id="ARBA00022755"/>
    </source>
</evidence>
<dbReference type="PANTHER" id="PTHR11846">
    <property type="entry name" value="ADENYLOSUCCINATE SYNTHETASE"/>
    <property type="match status" value="1"/>
</dbReference>
<dbReference type="InterPro" id="IPR042110">
    <property type="entry name" value="Adenylosuccinate_synth_dom2"/>
</dbReference>
<protein>
    <recommendedName>
        <fullName evidence="8 10">Adenylosuccinate synthetase</fullName>
        <shortName evidence="8">AMPSase</shortName>
        <shortName evidence="8">AdSS</shortName>
        <ecNumber evidence="8 10">6.3.4.4</ecNumber>
    </recommendedName>
    <alternativeName>
        <fullName evidence="8">IMP--aspartate ligase</fullName>
    </alternativeName>
</protein>
<dbReference type="Gene3D" id="3.90.170.10">
    <property type="entry name" value="Adenylosuccinate Synthetase, subunit A, domain 3"/>
    <property type="match status" value="1"/>
</dbReference>
<evidence type="ECO:0000256" key="9">
    <source>
        <dbReference type="PROSITE-ProRule" id="PRU10134"/>
    </source>
</evidence>
<feature type="binding site" evidence="8">
    <location>
        <begin position="12"/>
        <end position="18"/>
    </location>
    <ligand>
        <name>GTP</name>
        <dbReference type="ChEBI" id="CHEBI:37565"/>
    </ligand>
</feature>
<feature type="binding site" evidence="8">
    <location>
        <position position="13"/>
    </location>
    <ligand>
        <name>Mg(2+)</name>
        <dbReference type="ChEBI" id="CHEBI:18420"/>
    </ligand>
</feature>
<dbReference type="UniPathway" id="UPA00075">
    <property type="reaction ID" value="UER00335"/>
</dbReference>
<feature type="binding site" description="in other chain" evidence="8">
    <location>
        <position position="239"/>
    </location>
    <ligand>
        <name>IMP</name>
        <dbReference type="ChEBI" id="CHEBI:58053"/>
        <note>ligand shared between dimeric partners</note>
    </ligand>
</feature>
<keyword evidence="12" id="KW-1185">Reference proteome</keyword>
<dbReference type="PROSITE" id="PS01266">
    <property type="entry name" value="ADENYLOSUCCIN_SYN_1"/>
    <property type="match status" value="1"/>
</dbReference>